<proteinExistence type="predicted"/>
<feature type="transmembrane region" description="Helical" evidence="2">
    <location>
        <begin position="700"/>
        <end position="720"/>
    </location>
</feature>
<name>A0ABP8C9I4_9ACTN</name>
<feature type="transmembrane region" description="Helical" evidence="2">
    <location>
        <begin position="539"/>
        <end position="557"/>
    </location>
</feature>
<organism evidence="3 4">
    <name type="scientific">Actinomadura meridiana</name>
    <dbReference type="NCBI Taxonomy" id="559626"/>
    <lineage>
        <taxon>Bacteria</taxon>
        <taxon>Bacillati</taxon>
        <taxon>Actinomycetota</taxon>
        <taxon>Actinomycetes</taxon>
        <taxon>Streptosporangiales</taxon>
        <taxon>Thermomonosporaceae</taxon>
        <taxon>Actinomadura</taxon>
    </lineage>
</organism>
<evidence type="ECO:0000313" key="4">
    <source>
        <dbReference type="Proteomes" id="UP001501710"/>
    </source>
</evidence>
<feature type="compositionally biased region" description="Basic residues" evidence="1">
    <location>
        <begin position="1044"/>
        <end position="1056"/>
    </location>
</feature>
<feature type="transmembrane region" description="Helical" evidence="2">
    <location>
        <begin position="732"/>
        <end position="753"/>
    </location>
</feature>
<dbReference type="Gene3D" id="3.90.550.10">
    <property type="entry name" value="Spore Coat Polysaccharide Biosynthesis Protein SpsA, Chain A"/>
    <property type="match status" value="1"/>
</dbReference>
<dbReference type="EMBL" id="BAABAS010000015">
    <property type="protein sequence ID" value="GAA4235798.1"/>
    <property type="molecule type" value="Genomic_DNA"/>
</dbReference>
<evidence type="ECO:0000256" key="2">
    <source>
        <dbReference type="SAM" id="Phobius"/>
    </source>
</evidence>
<reference evidence="4" key="1">
    <citation type="journal article" date="2019" name="Int. J. Syst. Evol. Microbiol.">
        <title>The Global Catalogue of Microorganisms (GCM) 10K type strain sequencing project: providing services to taxonomists for standard genome sequencing and annotation.</title>
        <authorList>
            <consortium name="The Broad Institute Genomics Platform"/>
            <consortium name="The Broad Institute Genome Sequencing Center for Infectious Disease"/>
            <person name="Wu L."/>
            <person name="Ma J."/>
        </authorList>
    </citation>
    <scope>NUCLEOTIDE SEQUENCE [LARGE SCALE GENOMIC DNA]</scope>
    <source>
        <strain evidence="4">JCM 17440</strain>
    </source>
</reference>
<dbReference type="SUPFAM" id="SSF53448">
    <property type="entry name" value="Nucleotide-diphospho-sugar transferases"/>
    <property type="match status" value="1"/>
</dbReference>
<accession>A0ABP8C9I4</accession>
<evidence type="ECO:0000313" key="3">
    <source>
        <dbReference type="EMBL" id="GAA4235798.1"/>
    </source>
</evidence>
<dbReference type="PANTHER" id="PTHR43685:SF3">
    <property type="entry name" value="SLR2126 PROTEIN"/>
    <property type="match status" value="1"/>
</dbReference>
<dbReference type="Proteomes" id="UP001501710">
    <property type="component" value="Unassembled WGS sequence"/>
</dbReference>
<feature type="transmembrane region" description="Helical" evidence="2">
    <location>
        <begin position="508"/>
        <end position="527"/>
    </location>
</feature>
<dbReference type="PANTHER" id="PTHR43685">
    <property type="entry name" value="GLYCOSYLTRANSFERASE"/>
    <property type="match status" value="1"/>
</dbReference>
<sequence>MSPTLDRHVVTAVLVAHDGARWLPETLKALLTQARPVQRLVVVDTGSQDRGPAVLAEVVGADKVLTLPRTTGYGEAVAEALRQDAASESVPDEEPGTARTEWLWLLHDDSAPDHDALTHLLRTADTDPSVAVLGPKVRDWADRHVLREVGVTVDAAGRRETGLDRREFDQGQHDGIRDVLAVGSAGMLVRRDVWDRLGGFDVDYGIFRDDLDFCWRVHAADHRVVTATDAVVYHAEASGRGLREIGMTAEHPARRDRRNALRTLLANQPFGAMLRSLVRNVWASLVHALWLTVTKRPAAARAEARALGDVLRDPGGLRRARAARADGRKRVHRSIRRFQPRWVVARRTVEAVSEYLAAHERDREDRDDDTTVPDEPGVLRRLLSHPGVMVVLALVAVAVAAERSLLTAAGDLGGDALVPAWGGASDLWAQYLSGWHPVGLGSDAGSPPSVGVLAVLSTVTLGKPWLVVSVLLLGSVPLAGLTAYRASRLLVSDVALAGRRARAKGRRLPATAVRAWFAAAYALLPAATGAISGGRLGTAIVHVLLPLIAVQLARVYGLPRSEAAAFDVRTRRKRAGRASWAAALLLAVAMAFVPLTWLVVVIAAGTVWALFDRPGRRERRGVAIALGVPPLLMFPWTVGLLLHPSRFLLEPGLHRPFEPAAAADLLALDPGGPGAPARWALAGLLAVAVFALPLRRRRNLALAGWLLGVYGLLVAVVTSAVTVTKGVDEAPVWPGVALICAGAGALVAATAAVQGAAEAAAGRHLVYRAGGTLLALAALTAPVLAAGFWMVDGADGPLGKVDPDTVPAYVHGRGGQRTLVLHKEPTGRVSYTVLRDARPRIGESEVAVGGRSRDRLDDLVAGLAVNREGDDGPALTRMGVQYILVPHPTKDPITDVLDAAPELTRLSRTKTFAVWGLQSTSGRMMLLQGATVTPLSSGRIDARVRIPAGTGTRTLLLAEPSDGGWNATLDGRDLKERTVDGWAQGYDIPAAGGEFELTRSMTTRHLWVAVQGIGVLLVAVLALPGARAETFRPATGKAKGEPRRGRRGRRRGSHVRVQHEEPPPAMEPSPEEVS</sequence>
<feature type="transmembrane region" description="Helical" evidence="2">
    <location>
        <begin position="578"/>
        <end position="611"/>
    </location>
</feature>
<dbReference type="InterPro" id="IPR050834">
    <property type="entry name" value="Glycosyltransf_2"/>
</dbReference>
<protein>
    <submittedName>
        <fullName evidence="3">Glycosyltransferase</fullName>
    </submittedName>
</protein>
<keyword evidence="2" id="KW-1133">Transmembrane helix</keyword>
<evidence type="ECO:0000256" key="1">
    <source>
        <dbReference type="SAM" id="MobiDB-lite"/>
    </source>
</evidence>
<feature type="transmembrane region" description="Helical" evidence="2">
    <location>
        <begin position="765"/>
        <end position="791"/>
    </location>
</feature>
<dbReference type="InterPro" id="IPR029044">
    <property type="entry name" value="Nucleotide-diphossugar_trans"/>
</dbReference>
<feature type="region of interest" description="Disordered" evidence="1">
    <location>
        <begin position="1032"/>
        <end position="1074"/>
    </location>
</feature>
<keyword evidence="2" id="KW-0472">Membrane</keyword>
<gene>
    <name evidence="3" type="ORF">GCM10022254_43870</name>
</gene>
<dbReference type="Pfam" id="PF13641">
    <property type="entry name" value="Glyco_tranf_2_3"/>
    <property type="match status" value="1"/>
</dbReference>
<keyword evidence="4" id="KW-1185">Reference proteome</keyword>
<comment type="caution">
    <text evidence="3">The sequence shown here is derived from an EMBL/GenBank/DDBJ whole genome shotgun (WGS) entry which is preliminary data.</text>
</comment>
<feature type="transmembrane region" description="Helical" evidence="2">
    <location>
        <begin position="465"/>
        <end position="487"/>
    </location>
</feature>
<keyword evidence="2" id="KW-0812">Transmembrane</keyword>
<dbReference type="RefSeq" id="WP_344899510.1">
    <property type="nucleotide sequence ID" value="NZ_BAABAS010000015.1"/>
</dbReference>